<dbReference type="AlphaFoldDB" id="A0A9N7U3K4"/>
<protein>
    <submittedName>
        <fullName evidence="1">Uncharacterized protein</fullName>
    </submittedName>
</protein>
<comment type="caution">
    <text evidence="1">The sequence shown here is derived from an EMBL/GenBank/DDBJ whole genome shotgun (WGS) entry which is preliminary data.</text>
</comment>
<gene>
    <name evidence="1" type="ORF">PLEPLA_LOCUS11367</name>
</gene>
<sequence>MQEKRRGNEGVEEGGYLRGCLQKECKAQNWPCVIIMGQFVSMLTSHSSWGEWFPPRLEGLTYLTSHIFTMVASAPLWGWRSEFQTS</sequence>
<dbReference type="EMBL" id="CADEAL010000657">
    <property type="protein sequence ID" value="CAB1423447.1"/>
    <property type="molecule type" value="Genomic_DNA"/>
</dbReference>
<name>A0A9N7U3K4_PLEPL</name>
<evidence type="ECO:0000313" key="1">
    <source>
        <dbReference type="EMBL" id="CAB1423447.1"/>
    </source>
</evidence>
<reference evidence="1" key="1">
    <citation type="submission" date="2020-03" db="EMBL/GenBank/DDBJ databases">
        <authorList>
            <person name="Weist P."/>
        </authorList>
    </citation>
    <scope>NUCLEOTIDE SEQUENCE</scope>
</reference>
<keyword evidence="2" id="KW-1185">Reference proteome</keyword>
<accession>A0A9N7U3K4</accession>
<proteinExistence type="predicted"/>
<organism evidence="1 2">
    <name type="scientific">Pleuronectes platessa</name>
    <name type="common">European plaice</name>
    <dbReference type="NCBI Taxonomy" id="8262"/>
    <lineage>
        <taxon>Eukaryota</taxon>
        <taxon>Metazoa</taxon>
        <taxon>Chordata</taxon>
        <taxon>Craniata</taxon>
        <taxon>Vertebrata</taxon>
        <taxon>Euteleostomi</taxon>
        <taxon>Actinopterygii</taxon>
        <taxon>Neopterygii</taxon>
        <taxon>Teleostei</taxon>
        <taxon>Neoteleostei</taxon>
        <taxon>Acanthomorphata</taxon>
        <taxon>Carangaria</taxon>
        <taxon>Pleuronectiformes</taxon>
        <taxon>Pleuronectoidei</taxon>
        <taxon>Pleuronectidae</taxon>
        <taxon>Pleuronectes</taxon>
    </lineage>
</organism>
<dbReference type="Proteomes" id="UP001153269">
    <property type="component" value="Unassembled WGS sequence"/>
</dbReference>
<evidence type="ECO:0000313" key="2">
    <source>
        <dbReference type="Proteomes" id="UP001153269"/>
    </source>
</evidence>